<protein>
    <submittedName>
        <fullName evidence="2">M48 family metallopeptidase</fullName>
    </submittedName>
</protein>
<sequence length="237" mass="28167">MKLKFKFGTKDIEFKVQYSNRKTLAIEVSPNGEVNVISPVGVLEEDIIKKVKSKATWIVQKQYEVRNINVNKINREAVSGEGYLYLGRSYSLQLIIKEDIKDIEVKLFRGKFIITTPTKDEGKIKEALEVWYREKALQKINTRVEYYSPFFNKKPKAIKVKEQKKRWASCTSKNELLFNWRCAMAPAYIIDYIVVHEMCHMYYKDHSKEFWNRVSTIMPDYEKRRLWLRDNGIKFDV</sequence>
<dbReference type="PANTHER" id="PTHR30399">
    <property type="entry name" value="UNCHARACTERIZED PROTEIN YGJP"/>
    <property type="match status" value="1"/>
</dbReference>
<dbReference type="EMBL" id="JAHLDG010000006">
    <property type="protein sequence ID" value="MBU3219497.1"/>
    <property type="molecule type" value="Genomic_DNA"/>
</dbReference>
<evidence type="ECO:0000313" key="3">
    <source>
        <dbReference type="Proteomes" id="UP000740830"/>
    </source>
</evidence>
<dbReference type="RefSeq" id="WP_185158547.1">
    <property type="nucleotide sequence ID" value="NZ_JACKWW010000008.1"/>
</dbReference>
<dbReference type="InterPro" id="IPR002725">
    <property type="entry name" value="YgjP-like_metallopeptidase"/>
</dbReference>
<organism evidence="2 3">
    <name type="scientific">Clostridium algidicarnis</name>
    <dbReference type="NCBI Taxonomy" id="37659"/>
    <lineage>
        <taxon>Bacteria</taxon>
        <taxon>Bacillati</taxon>
        <taxon>Bacillota</taxon>
        <taxon>Clostridia</taxon>
        <taxon>Eubacteriales</taxon>
        <taxon>Clostridiaceae</taxon>
        <taxon>Clostridium</taxon>
    </lineage>
</organism>
<evidence type="ECO:0000259" key="1">
    <source>
        <dbReference type="Pfam" id="PF01863"/>
    </source>
</evidence>
<dbReference type="Proteomes" id="UP000740830">
    <property type="component" value="Unassembled WGS sequence"/>
</dbReference>
<keyword evidence="3" id="KW-1185">Reference proteome</keyword>
<gene>
    <name evidence="2" type="ORF">KPL27_05175</name>
</gene>
<name>A0ABS6C1Z3_9CLOT</name>
<comment type="caution">
    <text evidence="2">The sequence shown here is derived from an EMBL/GenBank/DDBJ whole genome shotgun (WGS) entry which is preliminary data.</text>
</comment>
<evidence type="ECO:0000313" key="2">
    <source>
        <dbReference type="EMBL" id="MBU3219497.1"/>
    </source>
</evidence>
<dbReference type="InterPro" id="IPR053136">
    <property type="entry name" value="UTP_pyrophosphatase-like"/>
</dbReference>
<feature type="domain" description="YgjP-like metallopeptidase" evidence="1">
    <location>
        <begin position="22"/>
        <end position="230"/>
    </location>
</feature>
<accession>A0ABS6C1Z3</accession>
<dbReference type="Pfam" id="PF01863">
    <property type="entry name" value="YgjP-like"/>
    <property type="match status" value="1"/>
</dbReference>
<reference evidence="2 3" key="1">
    <citation type="submission" date="2021-06" db="EMBL/GenBank/DDBJ databases">
        <title>Clostridia strains as spoilage organisms.</title>
        <authorList>
            <person name="Wambui J."/>
            <person name="Stephan R."/>
            <person name="Stevens M.J.A."/>
        </authorList>
    </citation>
    <scope>NUCLEOTIDE SEQUENCE [LARGE SCALE GENOMIC DNA]</scope>
    <source>
        <strain evidence="2 3">CM013</strain>
    </source>
</reference>
<proteinExistence type="predicted"/>
<dbReference type="PANTHER" id="PTHR30399:SF1">
    <property type="entry name" value="UTP PYROPHOSPHATASE"/>
    <property type="match status" value="1"/>
</dbReference>
<dbReference type="Gene3D" id="3.30.2010.10">
    <property type="entry name" value="Metalloproteases ('zincins'), catalytic domain"/>
    <property type="match status" value="1"/>
</dbReference>
<dbReference type="CDD" id="cd07344">
    <property type="entry name" value="M48_yhfN_like"/>
    <property type="match status" value="1"/>
</dbReference>